<dbReference type="Pfam" id="PF07993">
    <property type="entry name" value="NAD_binding_4"/>
    <property type="match status" value="1"/>
</dbReference>
<feature type="domain" description="Ketosynthase family 3 (KS3)" evidence="11">
    <location>
        <begin position="9"/>
        <end position="444"/>
    </location>
</feature>
<dbReference type="InterPro" id="IPR020807">
    <property type="entry name" value="PKS_DH"/>
</dbReference>
<evidence type="ECO:0000256" key="2">
    <source>
        <dbReference type="ARBA" id="ARBA00022553"/>
    </source>
</evidence>
<dbReference type="InterPro" id="IPR023213">
    <property type="entry name" value="CAT-like_dom_sf"/>
</dbReference>
<dbReference type="SUPFAM" id="SSF53335">
    <property type="entry name" value="S-adenosyl-L-methionine-dependent methyltransferases"/>
    <property type="match status" value="1"/>
</dbReference>
<feature type="domain" description="Carrier" evidence="10">
    <location>
        <begin position="3483"/>
        <end position="3563"/>
    </location>
</feature>
<dbReference type="SUPFAM" id="SSF56801">
    <property type="entry name" value="Acetyl-CoA synthetase-like"/>
    <property type="match status" value="1"/>
</dbReference>
<dbReference type="PROSITE" id="PS52019">
    <property type="entry name" value="PKS_MFAS_DH"/>
    <property type="match status" value="1"/>
</dbReference>
<keyword evidence="4" id="KW-0489">Methyltransferase</keyword>
<dbReference type="SMART" id="SM00823">
    <property type="entry name" value="PKS_PP"/>
    <property type="match status" value="2"/>
</dbReference>
<dbReference type="PROSITE" id="PS00606">
    <property type="entry name" value="KS3_1"/>
    <property type="match status" value="1"/>
</dbReference>
<dbReference type="CDD" id="cd05930">
    <property type="entry name" value="A_NRPS"/>
    <property type="match status" value="1"/>
</dbReference>
<dbReference type="OrthoDB" id="329835at2759"/>
<gene>
    <name evidence="13" type="ORF">BDV95DRAFT_603624</name>
</gene>
<dbReference type="GO" id="GO:0031177">
    <property type="term" value="F:phosphopantetheine binding"/>
    <property type="evidence" value="ECO:0007669"/>
    <property type="project" value="InterPro"/>
</dbReference>
<dbReference type="Pfam" id="PF02801">
    <property type="entry name" value="Ketoacyl-synt_C"/>
    <property type="match status" value="1"/>
</dbReference>
<reference evidence="13 14" key="1">
    <citation type="submission" date="2020-01" db="EMBL/GenBank/DDBJ databases">
        <authorList>
            <consortium name="DOE Joint Genome Institute"/>
            <person name="Haridas S."/>
            <person name="Albert R."/>
            <person name="Binder M."/>
            <person name="Bloem J."/>
            <person name="Labutti K."/>
            <person name="Salamov A."/>
            <person name="Andreopoulos B."/>
            <person name="Baker S.E."/>
            <person name="Barry K."/>
            <person name="Bills G."/>
            <person name="Bluhm B.H."/>
            <person name="Cannon C."/>
            <person name="Castanera R."/>
            <person name="Culley D.E."/>
            <person name="Daum C."/>
            <person name="Ezra D."/>
            <person name="Gonzalez J.B."/>
            <person name="Henrissat B."/>
            <person name="Kuo A."/>
            <person name="Liang C."/>
            <person name="Lipzen A."/>
            <person name="Lutzoni F."/>
            <person name="Magnuson J."/>
            <person name="Mondo S."/>
            <person name="Nolan M."/>
            <person name="Ohm R."/>
            <person name="Pangilinan J."/>
            <person name="Park H.-J.H."/>
            <person name="Ramirez L."/>
            <person name="Alfaro M."/>
            <person name="Sun H."/>
            <person name="Tritt A."/>
            <person name="Yoshinaga Y."/>
            <person name="Zwiers L.-H.L."/>
            <person name="Turgeon B.G."/>
            <person name="Goodwin S.B."/>
            <person name="Spatafora J.W."/>
            <person name="Crous P.W."/>
            <person name="Grigoriev I.V."/>
        </authorList>
    </citation>
    <scope>NUCLEOTIDE SEQUENCE [LARGE SCALE GENOMIC DNA]</scope>
    <source>
        <strain evidence="13 14">CBS 611.86</strain>
    </source>
</reference>
<dbReference type="InterPro" id="IPR009081">
    <property type="entry name" value="PP-bd_ACP"/>
</dbReference>
<dbReference type="InterPro" id="IPR020845">
    <property type="entry name" value="AMP-binding_CS"/>
</dbReference>
<dbReference type="InterPro" id="IPR014031">
    <property type="entry name" value="Ketoacyl_synth_C"/>
</dbReference>
<dbReference type="Pfam" id="PF00698">
    <property type="entry name" value="Acyl_transf_1"/>
    <property type="match status" value="1"/>
</dbReference>
<dbReference type="InterPro" id="IPR029063">
    <property type="entry name" value="SAM-dependent_MTases_sf"/>
</dbReference>
<dbReference type="Gene3D" id="3.40.50.720">
    <property type="entry name" value="NAD(P)-binding Rossmann-like Domain"/>
    <property type="match status" value="3"/>
</dbReference>
<dbReference type="PROSITE" id="PS52004">
    <property type="entry name" value="KS3_2"/>
    <property type="match status" value="1"/>
</dbReference>
<dbReference type="InterPro" id="IPR018201">
    <property type="entry name" value="Ketoacyl_synth_AS"/>
</dbReference>
<dbReference type="CDD" id="cd00833">
    <property type="entry name" value="PKS"/>
    <property type="match status" value="1"/>
</dbReference>
<dbReference type="Pfam" id="PF00501">
    <property type="entry name" value="AMP-binding"/>
    <property type="match status" value="1"/>
</dbReference>
<dbReference type="GO" id="GO:0009403">
    <property type="term" value="P:toxin biosynthetic process"/>
    <property type="evidence" value="ECO:0007669"/>
    <property type="project" value="UniProtKB-ARBA"/>
</dbReference>
<dbReference type="GO" id="GO:0032259">
    <property type="term" value="P:methylation"/>
    <property type="evidence" value="ECO:0007669"/>
    <property type="project" value="UniProtKB-KW"/>
</dbReference>
<feature type="domain" description="PKS/mFAS DH" evidence="12">
    <location>
        <begin position="932"/>
        <end position="1232"/>
    </location>
</feature>
<dbReference type="Gene3D" id="3.30.559.10">
    <property type="entry name" value="Chloramphenicol acetyltransferase-like domain"/>
    <property type="match status" value="1"/>
</dbReference>
<dbReference type="InterPro" id="IPR006162">
    <property type="entry name" value="Ppantetheine_attach_site"/>
</dbReference>
<evidence type="ECO:0000313" key="13">
    <source>
        <dbReference type="EMBL" id="KAF2874833.1"/>
    </source>
</evidence>
<dbReference type="FunFam" id="3.40.47.10:FF:000019">
    <property type="entry name" value="Polyketide synthase type I"/>
    <property type="match status" value="1"/>
</dbReference>
<dbReference type="InterPro" id="IPR014030">
    <property type="entry name" value="Ketoacyl_synth_N"/>
</dbReference>
<dbReference type="SUPFAM" id="SSF53901">
    <property type="entry name" value="Thiolase-like"/>
    <property type="match status" value="1"/>
</dbReference>
<dbReference type="SUPFAM" id="SSF52777">
    <property type="entry name" value="CoA-dependent acyltransferases"/>
    <property type="match status" value="2"/>
</dbReference>
<dbReference type="InterPro" id="IPR020806">
    <property type="entry name" value="PKS_PP-bd"/>
</dbReference>
<name>A0A7C8IF93_9PLEO</name>
<dbReference type="InterPro" id="IPR049551">
    <property type="entry name" value="PKS_DH_C"/>
</dbReference>
<dbReference type="InterPro" id="IPR049552">
    <property type="entry name" value="PKS_DH_N"/>
</dbReference>
<dbReference type="GO" id="GO:0006633">
    <property type="term" value="P:fatty acid biosynthetic process"/>
    <property type="evidence" value="ECO:0007669"/>
    <property type="project" value="InterPro"/>
</dbReference>
<dbReference type="SUPFAM" id="SSF55048">
    <property type="entry name" value="Probable ACP-binding domain of malonyl-CoA ACP transacylase"/>
    <property type="match status" value="1"/>
</dbReference>
<comment type="similarity">
    <text evidence="8">Belongs to the NRP synthetase family.</text>
</comment>
<dbReference type="Gene3D" id="3.30.300.30">
    <property type="match status" value="1"/>
</dbReference>
<dbReference type="SMART" id="SM00827">
    <property type="entry name" value="PKS_AT"/>
    <property type="match status" value="1"/>
</dbReference>
<dbReference type="Gene3D" id="3.40.366.10">
    <property type="entry name" value="Malonyl-Coenzyme A Acyl Carrier Protein, domain 2"/>
    <property type="match status" value="1"/>
</dbReference>
<dbReference type="Gene3D" id="3.40.50.12780">
    <property type="entry name" value="N-terminal domain of ligase-like"/>
    <property type="match status" value="1"/>
</dbReference>
<dbReference type="PROSITE" id="PS00012">
    <property type="entry name" value="PHOSPHOPANTETHEINE"/>
    <property type="match status" value="2"/>
</dbReference>
<dbReference type="GO" id="GO:0004312">
    <property type="term" value="F:fatty acid synthase activity"/>
    <property type="evidence" value="ECO:0007669"/>
    <property type="project" value="TreeGrafter"/>
</dbReference>
<dbReference type="Pfam" id="PF08659">
    <property type="entry name" value="KR"/>
    <property type="match status" value="1"/>
</dbReference>
<dbReference type="SUPFAM" id="SSF52151">
    <property type="entry name" value="FabD/lysophospholipase-like"/>
    <property type="match status" value="1"/>
</dbReference>
<dbReference type="PROSITE" id="PS00455">
    <property type="entry name" value="AMP_BINDING"/>
    <property type="match status" value="1"/>
</dbReference>
<dbReference type="InterPro" id="IPR000873">
    <property type="entry name" value="AMP-dep_synth/lig_dom"/>
</dbReference>
<dbReference type="SUPFAM" id="SSF47336">
    <property type="entry name" value="ACP-like"/>
    <property type="match status" value="2"/>
</dbReference>
<evidence type="ECO:0000256" key="8">
    <source>
        <dbReference type="ARBA" id="ARBA00029454"/>
    </source>
</evidence>
<dbReference type="PANTHER" id="PTHR43775">
    <property type="entry name" value="FATTY ACID SYNTHASE"/>
    <property type="match status" value="1"/>
</dbReference>
<dbReference type="InterPro" id="IPR014043">
    <property type="entry name" value="Acyl_transferase_dom"/>
</dbReference>
<accession>A0A7C8IF93</accession>
<dbReference type="Pfam" id="PF08242">
    <property type="entry name" value="Methyltransf_12"/>
    <property type="match status" value="1"/>
</dbReference>
<keyword evidence="2" id="KW-0597">Phosphoprotein</keyword>
<keyword evidence="14" id="KW-1185">Reference proteome</keyword>
<proteinExistence type="inferred from homology"/>
<protein>
    <submittedName>
        <fullName evidence="13">Polyketide synthase</fullName>
    </submittedName>
</protein>
<dbReference type="InterPro" id="IPR036736">
    <property type="entry name" value="ACP-like_sf"/>
</dbReference>
<dbReference type="InterPro" id="IPR036291">
    <property type="entry name" value="NAD(P)-bd_dom_sf"/>
</dbReference>
<dbReference type="InterPro" id="IPR016035">
    <property type="entry name" value="Acyl_Trfase/lysoPLipase"/>
</dbReference>
<dbReference type="Proteomes" id="UP000481861">
    <property type="component" value="Unassembled WGS sequence"/>
</dbReference>
<dbReference type="InterPro" id="IPR045851">
    <property type="entry name" value="AMP-bd_C_sf"/>
</dbReference>
<evidence type="ECO:0000259" key="10">
    <source>
        <dbReference type="PROSITE" id="PS50075"/>
    </source>
</evidence>
<feature type="active site" description="Proton donor; for dehydratase activity" evidence="9">
    <location>
        <position position="1138"/>
    </location>
</feature>
<evidence type="ECO:0000256" key="9">
    <source>
        <dbReference type="PROSITE-ProRule" id="PRU01363"/>
    </source>
</evidence>
<evidence type="ECO:0000259" key="12">
    <source>
        <dbReference type="PROSITE" id="PS52019"/>
    </source>
</evidence>
<dbReference type="PANTHER" id="PTHR43775:SF20">
    <property type="entry name" value="HYBRID PKS-NRPS SYNTHETASE APDA"/>
    <property type="match status" value="1"/>
</dbReference>
<dbReference type="InterPro" id="IPR001227">
    <property type="entry name" value="Ac_transferase_dom_sf"/>
</dbReference>
<dbReference type="Gene3D" id="3.40.47.10">
    <property type="match status" value="1"/>
</dbReference>
<dbReference type="InterPro" id="IPR042104">
    <property type="entry name" value="PKS_dehydratase_sf"/>
</dbReference>
<sequence length="3929" mass="430948">MAPQQTRNNEPIAIIGSGCRFPGSSNSPSRLWDLLKQPRDVLSTIPVDRFNTNGVYHPDGMRHGATNVRSSYLLAEDHRLFDAGFFKIKPVEAQAVDPQQRLLMETVYEALENAGLSMESLRGSDTAVFVGLMANEYADMLSNDIDHLPTYFATATAASIMSNRVNYFFDWHGPSMTIDTACSSSLVAVHQAVQTLRNGESKVAVAAGANLILGPKPYISENKLNMLSPGSRSRMWDVDADGYARGEGTAALVLKSLSQAVADGDEIDCIIRETGVNQDGRTKGITMPSSVAQEMLIRETYAKAGLDLSSKRDRPQFFEAHGTGTPAGDPQEAAAIRNAFFGANGEQNGNEVLYVGSIKTVIGHTEGTAGIAGILKAMMAMKDSTIPPNMLFNTLSPKVAPFYGNIQIPTAALPWPDVPAGQPLRASVNSFGFGGTNAHAILESYNSPSSPETSAPAFLPVTFSAASESSLRRTVESFTAHLKDNQSTSVRDLAHTLNFRRSKFPLRASFSSTSTEQLVSKLQAFLDQENAPITTATPNENPKILGVFTGQGAQWPTMARELILHSESVRGTVQRLEKMLAELPEADRPSWSLTQELLAEASVSQLHKAALSQPLCTVVQIILVDMLRTAGIHFDAVVGHSSGEIGAAYAAGYISAKDALKIAYYRGVHSSKAASATGAQGAMMAVGTTFEDATELCELEDLAGRIAVAACNSSSSVTLSGDIDAIEEAMATLQDEKKFARKLKVDTAYHSHHMTPYAEPYIRSLEECDIQILPGAGSTCTWFSSVTKFPMTPEDTSLKATYWSDNMTMPVMFAQALEAALAVKFKVAFELGPHPALKGPALQGLGGAAVPYTGLLQRGVNDIEAVADALAYASNHISDTMLNLKEFDKHMSGGAPARLLKGLPSYSFDHDRVYWAESRIARLKRTRDTPVHELLGTLSVEGSPHERRWRNVISPSEIPWLTGHQLQGQTVFPAAGYVAMAVEAAREIASKRSVRLLEMEELIISKAMVFESDEATAEVLFMLTIDREASTDEVLHATFVLEGTTNQQNNELVTFFSGSLTLHFGEVEQNLLPGRATPLIDAVDVDSEHFYTSLTSLGYEYSGSFKALQAMKRATDSGTGNIIQPQDIDLLVHPATLDCAIQAVILAFSWPGDNRLWSLHVPTKITRFQLNPTLLASDACRGQLLSVDSYLASDVNSSKVAGDVSIYGPDASEAVMQLEGVEIVPFTAASPEMDARLFFNFKWDVASPHGELITRGIHATPEHYAMGESIDRVAYLYLKAVLEDTTEEDWAKAESHFRQFRIFGNEVVSAIESGKQPGCDPAWKDDTRAQIDVELTKRPGNIELRLIKAVGENLVAAIRGETMILEHMLHDNVLNEFYREGLGLDTYTEFLNNAVQQVAHRHANMNILEIGAGTGGVTKTIIKDLGNAFASYTYTDISSGFFDTAREVFRKTRDRMVFKTLDVEKDPLDQGFQEHSYDLIVCSLVLHATESLEATLTNVRRLLKPGGYLLLMEITNTISFRTGFAMSALPGWWLGAKDGRPMNPCVPAERWDQKLKKTGYTGIEALTPATDPIPWPYAIIVARATDEQVQLTDRPLSYPPEYKLQELVMIGGASEATQKLGDELEETLQPWYQKVIRIHSVEEYNDSLVAESASVLSFMDLDTPYFKDLTDAKLKGLSGLFERSRNAVWITKGARGADPYATAMTGFARSLVMEMPHLRLQLLDLGANEDAKSNFLAETVLRLEVTESWEKDDSSTKMLWSTEPELALENGILKIPRLYGVKEQNDRFNSNRRHVLKEVDPVHSNVLLTASGSSTVELSEIEQKDLVTNGAVTVRVNYSLPAVRVSSGQRLFVISGTLSNNDEEIIALSPTLASQVSVPNKWTVSVPRFPGNKADFLATVGFELIASYLVEQTPSGSTILMNEAPKHLTQVIIKHAEKKNVQPMFLTSKAASKSFQAQYVHPHASARVIRSKLPSNVTVFADFGRKNALSSSILQSLPPSCFATDATDLLNSVAFERPQVQDNVSALLHSATRYFAEKQLAEASVTSLREVLKIEDPALSHVIDWTAFDTVPVKVGPVDSLVSFKPDKTYILFGLTGQIGRSLALWMAGQGAKHIVLTSRNPVVDELWLTKARDKGAEVHLLANDITDRDAVRALIDGIRATMPPIAGVANGAMILHDSSVPDMTLETMIKVLRPKVNGTVHLDELFQDNSLDFFIVFTSVANVFGHHGQSNYTAANTFMNGLVHRRRIQGLAGSAMAIGAVMGLGYMWREVDDSKRRRIEDMGFRRMSERDLHQVFGEAVLASPRGIGEDPLNHEVISGIREMEYGKDRNTTNPIFGHVTIHPRASGAAEQESTAKVALKMRLLSATTEMEAYANIQDAFLGKLKSILQLSDIPGLDSGADELGVDSLIAVEIRSWFLKELYLDMPVLKILGGATVEAMIDFAIEKLPAEMLPNVEHKDLAVPIVRLNGGPSTKDSSTASVSSKEFSDQDFVLTPNTQLDSLSLTARTALMSYGQTRFWFLGSLLDDPIAFNITFSLELHGHIELEKLARAVEAVARRHSALRTRFYDSDDGKAMQEVLEFPAFRLQHRDIARAEDIQEEFERLKSHEYDLANGDLMQLTLLRGSSNAHTLLIGYHHINMDVVSLKVLLTDIDKAYHGMQLSPDVLQYPDYAAEQRRAFEDGKMDTELSYWRREFADFPAVLPLLPFSDAHTRQAQTSYSHSKVQAKIPLQLATRIKAACSKHRISPFHFHLAAFQTLLARFLSVDDFSIGMADANRNELAQLEAIGLYLNLLPLRLKHDGAQTFVEAAKQAQSKVRQALAHSRIPFDVLIDQLKPERSMQHSPIFQAFIDYKPPMPEKTEVLDCKVGKEDYEIGQTAYDITLSIVDEPNGAAEIVFQLQKSLYSTDDASVLLKSYLWLLEQFGSHPEATVDSVSLISAADVQEAVRVGAGPIVRSEWPETISHRVQQIIERHPDAPALVDEGRTFSYRALNSKINTLTTKLLDMKIYPGSVVAVCQEPGLEWLASFLAVLRIGAVYLPFDVRTPVTRLIAVAKEAQPIAVLAHTSTLRLTQSLGPRGPPVINVSSLVKKRTDKTIQSVPTVQSPAYIFYTSGTSGKPKGVLVGHAGLPNGIEYMASACRIGQGSRIMQQSAFSFDASVLQTLLGVATGACLVFASQSQRADPVALVDLIVSQKVNVLFGTPSEYLWWMQSTDIKTLQQTHILTAITGGEKLKQTVLDVFKSLQKQDLEHWDAYGPTEMTIFCNMVQIDYRKEYERIPLGPAIHNTAVYVVDENLRPVPVGISGEIMLAGVGVAQGYLNSELTKARFVPNPFASSEFIARGWTTMYRSGDKGRLGRDGTLSLDGRISGDTQVKIRGVRMELQDIEKNIIATAGGDLVEGVVSVRGDPPFLVAHVAFAKDKTPKDSETYLQKLLASLPLPHYMCPTVLVPLNRLPVTQNCKLDRAAIQELPLPRTSQSSQADVELSESQRQLRAVWCKVLPKDVVDVQVINDKSDFFHIGGNSMLLARVGKEMNNRFGVKIPLVQLFEKSTLGEMAQLIDSRTQAMEGTQIIDWEAEIALPDDLSAGPDPKCPPRAHPKVIVLTGSTGFLGRTILKQLLDDANIEKIHCVAVRDGATRALPEEFTSPKVVVHPGSLTQPQFGLSHHAAHEIFDEADAIIHNSADVSFLKSYRTLRPINVDATKAIFNLAIPRRIPFHYVSTSGVAHLSNLPEYPEISVAAYRPPTDGSDGYVASKWASEVYLEKASQVTGVPVTCQRPSSIMGDDVAPTDLMGSLFKYSLQLKAVPILKNRDQSKWDGGHADLIDVANVARGILESVRAGGTPWDPVRILYQSGEMVVPMGALVGGDDAEGGLGLEAIPVLNWVERARKEGMSELVGELLSSAEDNLRGRTEEIESFLLYPKLVKGKGA</sequence>
<dbReference type="InterPro" id="IPR016039">
    <property type="entry name" value="Thiolase-like"/>
</dbReference>
<dbReference type="Pfam" id="PF00668">
    <property type="entry name" value="Condensation"/>
    <property type="match status" value="1"/>
</dbReference>
<dbReference type="InterPro" id="IPR013217">
    <property type="entry name" value="Methyltransf_12"/>
</dbReference>
<dbReference type="PROSITE" id="PS50075">
    <property type="entry name" value="CARRIER"/>
    <property type="match status" value="2"/>
</dbReference>
<dbReference type="InterPro" id="IPR013120">
    <property type="entry name" value="FAR_NAD-bd"/>
</dbReference>
<dbReference type="InterPro" id="IPR050091">
    <property type="entry name" value="PKS_NRPS_Biosynth_Enz"/>
</dbReference>
<dbReference type="GO" id="GO:0008168">
    <property type="term" value="F:methyltransferase activity"/>
    <property type="evidence" value="ECO:0007669"/>
    <property type="project" value="UniProtKB-KW"/>
</dbReference>
<dbReference type="InterPro" id="IPR013968">
    <property type="entry name" value="PKS_KR"/>
</dbReference>
<comment type="caution">
    <text evidence="13">The sequence shown here is derived from an EMBL/GenBank/DDBJ whole genome shotgun (WGS) entry which is preliminary data.</text>
</comment>
<dbReference type="SMART" id="SM00826">
    <property type="entry name" value="PKS_DH"/>
    <property type="match status" value="1"/>
</dbReference>
<feature type="region of interest" description="C-terminal hotdog fold" evidence="9">
    <location>
        <begin position="1082"/>
        <end position="1232"/>
    </location>
</feature>
<dbReference type="InterPro" id="IPR032821">
    <property type="entry name" value="PKS_assoc"/>
</dbReference>
<dbReference type="SUPFAM" id="SSF51735">
    <property type="entry name" value="NAD(P)-binding Rossmann-fold domains"/>
    <property type="match status" value="3"/>
</dbReference>
<evidence type="ECO:0000256" key="7">
    <source>
        <dbReference type="ARBA" id="ARBA00023268"/>
    </source>
</evidence>
<evidence type="ECO:0000313" key="14">
    <source>
        <dbReference type="Proteomes" id="UP000481861"/>
    </source>
</evidence>
<feature type="active site" description="Proton acceptor; for dehydratase activity" evidence="9">
    <location>
        <position position="964"/>
    </location>
</feature>
<feature type="domain" description="Carrier" evidence="10">
    <location>
        <begin position="2372"/>
        <end position="2448"/>
    </location>
</feature>
<dbReference type="Pfam" id="PF14765">
    <property type="entry name" value="PS-DH"/>
    <property type="match status" value="1"/>
</dbReference>
<evidence type="ECO:0000256" key="5">
    <source>
        <dbReference type="ARBA" id="ARBA00022679"/>
    </source>
</evidence>
<keyword evidence="1" id="KW-0596">Phosphopantetheine</keyword>
<dbReference type="Pfam" id="PF16197">
    <property type="entry name" value="KAsynt_C_assoc"/>
    <property type="match status" value="1"/>
</dbReference>
<dbReference type="Gene3D" id="3.10.129.110">
    <property type="entry name" value="Polyketide synthase dehydratase"/>
    <property type="match status" value="1"/>
</dbReference>
<dbReference type="CDD" id="cd19532">
    <property type="entry name" value="C_PKS-NRPS"/>
    <property type="match status" value="1"/>
</dbReference>
<evidence type="ECO:0000256" key="4">
    <source>
        <dbReference type="ARBA" id="ARBA00022603"/>
    </source>
</evidence>
<dbReference type="Gene3D" id="3.30.559.30">
    <property type="entry name" value="Nonribosomal peptide synthetase, condensation domain"/>
    <property type="match status" value="1"/>
</dbReference>
<dbReference type="GO" id="GO:0004315">
    <property type="term" value="F:3-oxoacyl-[acyl-carrier-protein] synthase activity"/>
    <property type="evidence" value="ECO:0007669"/>
    <property type="project" value="InterPro"/>
</dbReference>
<evidence type="ECO:0000256" key="3">
    <source>
        <dbReference type="ARBA" id="ARBA00022598"/>
    </source>
</evidence>
<dbReference type="EMBL" id="JAADJZ010000005">
    <property type="protein sequence ID" value="KAF2874833.1"/>
    <property type="molecule type" value="Genomic_DNA"/>
</dbReference>
<dbReference type="SMART" id="SM00825">
    <property type="entry name" value="PKS_KS"/>
    <property type="match status" value="1"/>
</dbReference>
<keyword evidence="3" id="KW-0436">Ligase</keyword>
<dbReference type="CDD" id="cd02440">
    <property type="entry name" value="AdoMet_MTases"/>
    <property type="match status" value="1"/>
</dbReference>
<keyword evidence="5" id="KW-0808">Transferase</keyword>
<dbReference type="GO" id="GO:0016874">
    <property type="term" value="F:ligase activity"/>
    <property type="evidence" value="ECO:0007669"/>
    <property type="project" value="UniProtKB-KW"/>
</dbReference>
<dbReference type="InterPro" id="IPR016036">
    <property type="entry name" value="Malonyl_transacylase_ACP-bd"/>
</dbReference>
<dbReference type="InterPro" id="IPR001242">
    <property type="entry name" value="Condensation_dom"/>
</dbReference>
<organism evidence="13 14">
    <name type="scientific">Massariosphaeria phaeospora</name>
    <dbReference type="NCBI Taxonomy" id="100035"/>
    <lineage>
        <taxon>Eukaryota</taxon>
        <taxon>Fungi</taxon>
        <taxon>Dikarya</taxon>
        <taxon>Ascomycota</taxon>
        <taxon>Pezizomycotina</taxon>
        <taxon>Dothideomycetes</taxon>
        <taxon>Pleosporomycetidae</taxon>
        <taxon>Pleosporales</taxon>
        <taxon>Pleosporales incertae sedis</taxon>
        <taxon>Massariosphaeria</taxon>
    </lineage>
</organism>
<keyword evidence="6" id="KW-0677">Repeat</keyword>
<dbReference type="Pfam" id="PF21089">
    <property type="entry name" value="PKS_DH_N"/>
    <property type="match status" value="1"/>
</dbReference>
<dbReference type="InterPro" id="IPR057326">
    <property type="entry name" value="KR_dom"/>
</dbReference>
<evidence type="ECO:0000256" key="1">
    <source>
        <dbReference type="ARBA" id="ARBA00022450"/>
    </source>
</evidence>
<evidence type="ECO:0000259" key="11">
    <source>
        <dbReference type="PROSITE" id="PS52004"/>
    </source>
</evidence>
<dbReference type="InterPro" id="IPR049900">
    <property type="entry name" value="PKS_mFAS_DH"/>
</dbReference>
<dbReference type="Gene3D" id="1.10.1200.10">
    <property type="entry name" value="ACP-like"/>
    <property type="match status" value="1"/>
</dbReference>
<dbReference type="Pfam" id="PF00109">
    <property type="entry name" value="ketoacyl-synt"/>
    <property type="match status" value="1"/>
</dbReference>
<dbReference type="InterPro" id="IPR020841">
    <property type="entry name" value="PKS_Beta-ketoAc_synthase_dom"/>
</dbReference>
<dbReference type="SMART" id="SM00822">
    <property type="entry name" value="PKS_KR"/>
    <property type="match status" value="1"/>
</dbReference>
<dbReference type="Gene3D" id="3.40.50.150">
    <property type="entry name" value="Vaccinia Virus protein VP39"/>
    <property type="match status" value="1"/>
</dbReference>
<evidence type="ECO:0000256" key="6">
    <source>
        <dbReference type="ARBA" id="ARBA00022737"/>
    </source>
</evidence>
<feature type="region of interest" description="N-terminal hotdog fold" evidence="9">
    <location>
        <begin position="932"/>
        <end position="1067"/>
    </location>
</feature>
<dbReference type="Pfam" id="PF00550">
    <property type="entry name" value="PP-binding"/>
    <property type="match status" value="2"/>
</dbReference>
<dbReference type="InterPro" id="IPR042099">
    <property type="entry name" value="ANL_N_sf"/>
</dbReference>
<keyword evidence="7" id="KW-0511">Multifunctional enzyme</keyword>